<sequence>MNVLISLDGLSYKSFERWSQSFIDLGFSYCKKMITTFPSVTFNAHATAITGNSHDQHLIFDNVVADVANAATIERIALYGDHELLCNEALHRQTLFYSLAMHDLKSSCIHWPLTTGNPYIHYLVAESSSKKKIEQAGSAADLDTVALHETIQAIESGSYDFIAARFVGYDALSHQYGKDSMEAIHCAESLIGHIHHIYDTLSKSQQAFNLFIFSDHGQSDVQSFFYPNEILAQSRWREHLLNKQIRFIGDGSGSLLFYSRLTQQENQEIMSYFNRWEQVNHFYELGSGSGAESGLGFGSEPGFGSESGSGSGLESGSGSGSGFGTWPGSGSAFRPVGILDLKHTICGEDILAPEQPQYEAMKSLHGYHPDQVEEMNGFMLGIGDRIKQGQIIEQSHLVNIAPTIAKVFQIPHHCKGREIQSLISDTIKEHE</sequence>
<dbReference type="InterPro" id="IPR002591">
    <property type="entry name" value="Phosphodiest/P_Trfase"/>
</dbReference>
<dbReference type="PANTHER" id="PTHR10151:SF120">
    <property type="entry name" value="BIS(5'-ADENOSYL)-TRIPHOSPHATASE"/>
    <property type="match status" value="1"/>
</dbReference>
<accession>A0ABS4J0Y5</accession>
<protein>
    <recommendedName>
        <fullName evidence="4">AP protein</fullName>
    </recommendedName>
</protein>
<dbReference type="Gene3D" id="3.40.720.10">
    <property type="entry name" value="Alkaline Phosphatase, subunit A"/>
    <property type="match status" value="1"/>
</dbReference>
<dbReference type="RefSeq" id="WP_209974368.1">
    <property type="nucleotide sequence ID" value="NZ_JAGGLB010000016.1"/>
</dbReference>
<dbReference type="EMBL" id="JAGGLB010000016">
    <property type="protein sequence ID" value="MBP1992926.1"/>
    <property type="molecule type" value="Genomic_DNA"/>
</dbReference>
<evidence type="ECO:0000313" key="3">
    <source>
        <dbReference type="Proteomes" id="UP001519287"/>
    </source>
</evidence>
<dbReference type="PANTHER" id="PTHR10151">
    <property type="entry name" value="ECTONUCLEOTIDE PYROPHOSPHATASE/PHOSPHODIESTERASE"/>
    <property type="match status" value="1"/>
</dbReference>
<organism evidence="2 3">
    <name type="scientific">Paenibacillus eucommiae</name>
    <dbReference type="NCBI Taxonomy" id="1355755"/>
    <lineage>
        <taxon>Bacteria</taxon>
        <taxon>Bacillati</taxon>
        <taxon>Bacillota</taxon>
        <taxon>Bacilli</taxon>
        <taxon>Bacillales</taxon>
        <taxon>Paenibacillaceae</taxon>
        <taxon>Paenibacillus</taxon>
    </lineage>
</organism>
<evidence type="ECO:0000313" key="2">
    <source>
        <dbReference type="EMBL" id="MBP1992926.1"/>
    </source>
</evidence>
<name>A0ABS4J0Y5_9BACL</name>
<dbReference type="SUPFAM" id="SSF53649">
    <property type="entry name" value="Alkaline phosphatase-like"/>
    <property type="match status" value="1"/>
</dbReference>
<evidence type="ECO:0008006" key="4">
    <source>
        <dbReference type="Google" id="ProtNLM"/>
    </source>
</evidence>
<feature type="region of interest" description="Disordered" evidence="1">
    <location>
        <begin position="296"/>
        <end position="321"/>
    </location>
</feature>
<keyword evidence="3" id="KW-1185">Reference proteome</keyword>
<dbReference type="InterPro" id="IPR017850">
    <property type="entry name" value="Alkaline_phosphatase_core_sf"/>
</dbReference>
<dbReference type="Pfam" id="PF01663">
    <property type="entry name" value="Phosphodiest"/>
    <property type="match status" value="1"/>
</dbReference>
<gene>
    <name evidence="2" type="ORF">J2Z66_004543</name>
</gene>
<proteinExistence type="predicted"/>
<evidence type="ECO:0000256" key="1">
    <source>
        <dbReference type="SAM" id="MobiDB-lite"/>
    </source>
</evidence>
<reference evidence="2 3" key="1">
    <citation type="submission" date="2021-03" db="EMBL/GenBank/DDBJ databases">
        <title>Genomic Encyclopedia of Type Strains, Phase IV (KMG-IV): sequencing the most valuable type-strain genomes for metagenomic binning, comparative biology and taxonomic classification.</title>
        <authorList>
            <person name="Goeker M."/>
        </authorList>
    </citation>
    <scope>NUCLEOTIDE SEQUENCE [LARGE SCALE GENOMIC DNA]</scope>
    <source>
        <strain evidence="2 3">DSM 26048</strain>
    </source>
</reference>
<dbReference type="Proteomes" id="UP001519287">
    <property type="component" value="Unassembled WGS sequence"/>
</dbReference>
<comment type="caution">
    <text evidence="2">The sequence shown here is derived from an EMBL/GenBank/DDBJ whole genome shotgun (WGS) entry which is preliminary data.</text>
</comment>